<comment type="caution">
    <text evidence="1">The sequence shown here is derived from an EMBL/GenBank/DDBJ whole genome shotgun (WGS) entry which is preliminary data.</text>
</comment>
<dbReference type="AlphaFoldDB" id="A0A0F9E966"/>
<accession>A0A0F9E966</accession>
<name>A0A0F9E966_9ZZZZ</name>
<organism evidence="1">
    <name type="scientific">marine sediment metagenome</name>
    <dbReference type="NCBI Taxonomy" id="412755"/>
    <lineage>
        <taxon>unclassified sequences</taxon>
        <taxon>metagenomes</taxon>
        <taxon>ecological metagenomes</taxon>
    </lineage>
</organism>
<gene>
    <name evidence="1" type="ORF">LCGC14_2453770</name>
</gene>
<sequence>NDGSLKNSEYIYWKDEKIERRCPICFTRLTYELASDIEWNTWCNEKLLIPCCLCLNKLYAVEVYRKIYRDEIKKSAVITFEYYYKKRFVKKFFFTEGEESLYILTRLESQESIVTNLMLSNLEKWGIL</sequence>
<protein>
    <submittedName>
        <fullName evidence="1">Uncharacterized protein</fullName>
    </submittedName>
</protein>
<evidence type="ECO:0000313" key="1">
    <source>
        <dbReference type="EMBL" id="KKL20603.1"/>
    </source>
</evidence>
<feature type="non-terminal residue" evidence="1">
    <location>
        <position position="1"/>
    </location>
</feature>
<proteinExistence type="predicted"/>
<dbReference type="EMBL" id="LAZR01038033">
    <property type="protein sequence ID" value="KKL20603.1"/>
    <property type="molecule type" value="Genomic_DNA"/>
</dbReference>
<reference evidence="1" key="1">
    <citation type="journal article" date="2015" name="Nature">
        <title>Complex archaea that bridge the gap between prokaryotes and eukaryotes.</title>
        <authorList>
            <person name="Spang A."/>
            <person name="Saw J.H."/>
            <person name="Jorgensen S.L."/>
            <person name="Zaremba-Niedzwiedzka K."/>
            <person name="Martijn J."/>
            <person name="Lind A.E."/>
            <person name="van Eijk R."/>
            <person name="Schleper C."/>
            <person name="Guy L."/>
            <person name="Ettema T.J."/>
        </authorList>
    </citation>
    <scope>NUCLEOTIDE SEQUENCE</scope>
</reference>